<evidence type="ECO:0000313" key="4">
    <source>
        <dbReference type="Ensembl" id="ENSOABP00000069108.1"/>
    </source>
</evidence>
<evidence type="ECO:0000256" key="2">
    <source>
        <dbReference type="ARBA" id="ARBA00022859"/>
    </source>
</evidence>
<accession>A0AAZ1XND9</accession>
<dbReference type="PANTHER" id="PTHR23268:SF102">
    <property type="entry name" value="IMMUNOGLOBULIN V-SET DOMAIN-CONTAINING PROTEIN"/>
    <property type="match status" value="1"/>
</dbReference>
<reference evidence="4" key="2">
    <citation type="submission" date="2025-08" db="UniProtKB">
        <authorList>
            <consortium name="Ensembl"/>
        </authorList>
    </citation>
    <scope>IDENTIFICATION</scope>
</reference>
<dbReference type="InterPro" id="IPR050413">
    <property type="entry name" value="TCR_beta_variable"/>
</dbReference>
<name>A0AAZ1XND9_OREAU</name>
<dbReference type="SUPFAM" id="SSF48726">
    <property type="entry name" value="Immunoglobulin"/>
    <property type="match status" value="1"/>
</dbReference>
<dbReference type="InterPro" id="IPR013106">
    <property type="entry name" value="Ig_V-set"/>
</dbReference>
<dbReference type="GO" id="GO:0007166">
    <property type="term" value="P:cell surface receptor signaling pathway"/>
    <property type="evidence" value="ECO:0007669"/>
    <property type="project" value="TreeGrafter"/>
</dbReference>
<keyword evidence="5" id="KW-1185">Reference proteome</keyword>
<feature type="domain" description="Ig-like" evidence="3">
    <location>
        <begin position="13"/>
        <end position="86"/>
    </location>
</feature>
<keyword evidence="2" id="KW-0391">Immunity</keyword>
<evidence type="ECO:0000259" key="3">
    <source>
        <dbReference type="PROSITE" id="PS50835"/>
    </source>
</evidence>
<dbReference type="InterPro" id="IPR036179">
    <property type="entry name" value="Ig-like_dom_sf"/>
</dbReference>
<dbReference type="InterPro" id="IPR013783">
    <property type="entry name" value="Ig-like_fold"/>
</dbReference>
<dbReference type="InterPro" id="IPR007110">
    <property type="entry name" value="Ig-like_dom"/>
</dbReference>
<reference evidence="4" key="3">
    <citation type="submission" date="2025-09" db="UniProtKB">
        <authorList>
            <consortium name="Ensembl"/>
        </authorList>
    </citation>
    <scope>IDENTIFICATION</scope>
</reference>
<dbReference type="GO" id="GO:0005886">
    <property type="term" value="C:plasma membrane"/>
    <property type="evidence" value="ECO:0007669"/>
    <property type="project" value="TreeGrafter"/>
</dbReference>
<evidence type="ECO:0000313" key="5">
    <source>
        <dbReference type="Proteomes" id="UP000472276"/>
    </source>
</evidence>
<dbReference type="Ensembl" id="ENSOABT00000069850.1">
    <property type="protein sequence ID" value="ENSOABP00000069108.1"/>
    <property type="gene ID" value="ENSOABG00000037570.1"/>
</dbReference>
<dbReference type="Pfam" id="PF07686">
    <property type="entry name" value="V-set"/>
    <property type="match status" value="1"/>
</dbReference>
<dbReference type="GO" id="GO:0002376">
    <property type="term" value="P:immune system process"/>
    <property type="evidence" value="ECO:0007669"/>
    <property type="project" value="UniProtKB-KW"/>
</dbReference>
<dbReference type="AlphaFoldDB" id="A0AAZ1XND9"/>
<protein>
    <recommendedName>
        <fullName evidence="3">Ig-like domain-containing protein</fullName>
    </recommendedName>
</protein>
<keyword evidence="1" id="KW-0732">Signal</keyword>
<organism evidence="4 5">
    <name type="scientific">Oreochromis aureus</name>
    <name type="common">Israeli tilapia</name>
    <name type="synonym">Chromis aureus</name>
    <dbReference type="NCBI Taxonomy" id="47969"/>
    <lineage>
        <taxon>Eukaryota</taxon>
        <taxon>Metazoa</taxon>
        <taxon>Chordata</taxon>
        <taxon>Craniata</taxon>
        <taxon>Vertebrata</taxon>
        <taxon>Euteleostomi</taxon>
        <taxon>Actinopterygii</taxon>
        <taxon>Neopterygii</taxon>
        <taxon>Teleostei</taxon>
        <taxon>Neoteleostei</taxon>
        <taxon>Acanthomorphata</taxon>
        <taxon>Ovalentaria</taxon>
        <taxon>Cichlomorphae</taxon>
        <taxon>Cichliformes</taxon>
        <taxon>Cichlidae</taxon>
        <taxon>African cichlids</taxon>
        <taxon>Pseudocrenilabrinae</taxon>
        <taxon>Oreochromini</taxon>
        <taxon>Oreochromis</taxon>
    </lineage>
</organism>
<sequence>NDVTQTPMLWKRQGNNATMDCSHTKDANHFQMYWYRQLPGENMELIVFTTTAKKYDHDFGKFSKEKYSATKTEALTDSAVYFCAASTVLQIPLKAIQKPLLMSL</sequence>
<reference evidence="5" key="1">
    <citation type="submission" date="2020-03" db="EMBL/GenBank/DDBJ databases">
        <title>Evolution of repeat sequences and sex chromosomes of tilapia species revealed by chromosome-level genomes.</title>
        <authorList>
            <person name="Xu L."/>
            <person name="Tao W."/>
            <person name="Wang D."/>
            <person name="Zhou Q."/>
        </authorList>
    </citation>
    <scope>NUCLEOTIDE SEQUENCE [LARGE SCALE GENOMIC DNA]</scope>
    <source>
        <strain evidence="5">Israel</strain>
    </source>
</reference>
<dbReference type="PANTHER" id="PTHR23268">
    <property type="entry name" value="T-CELL RECEPTOR BETA CHAIN"/>
    <property type="match status" value="1"/>
</dbReference>
<dbReference type="Gene3D" id="2.60.40.10">
    <property type="entry name" value="Immunoglobulins"/>
    <property type="match status" value="1"/>
</dbReference>
<evidence type="ECO:0000256" key="1">
    <source>
        <dbReference type="ARBA" id="ARBA00022729"/>
    </source>
</evidence>
<dbReference type="Proteomes" id="UP000472276">
    <property type="component" value="Unassembled WGS sequence"/>
</dbReference>
<dbReference type="PROSITE" id="PS50835">
    <property type="entry name" value="IG_LIKE"/>
    <property type="match status" value="1"/>
</dbReference>
<proteinExistence type="predicted"/>